<feature type="compositionally biased region" description="Polar residues" evidence="1">
    <location>
        <begin position="21"/>
        <end position="65"/>
    </location>
</feature>
<dbReference type="GO" id="GO:0031932">
    <property type="term" value="C:TORC2 complex"/>
    <property type="evidence" value="ECO:0007669"/>
    <property type="project" value="TreeGrafter"/>
</dbReference>
<evidence type="ECO:0000256" key="1">
    <source>
        <dbReference type="SAM" id="MobiDB-lite"/>
    </source>
</evidence>
<name>A0A0B1PBF7_UNCNE</name>
<feature type="region of interest" description="Disordered" evidence="1">
    <location>
        <begin position="249"/>
        <end position="283"/>
    </location>
</feature>
<sequence length="830" mass="91360">MTTNNSSKRAPGSFSAAVVTIPTTRSDISKAGSFSSSTEDLQSSRPQKPRLNTNVSRNNNYSAQGLVQPPRPLYASSQGNLSASSLQSFNFSRPTTHSNNVRAAETPPPRLTRQNNSQKMSNSEYHRHGRKHSSTQGSFEAYLPTAANNSLGNMTSLNTGLSASHITAQAVMQHQTHMRKRSQTVPSPQSENNSKQFPARGPSNAQVQAFLDSPAPYENGLGTQNYHNSLMRGAQGIVAHAAASIVFPNSTVTSPGLPPEYSTERENERENENEKEKPIRSEKSKVKLFSRPVKIGISKDKDTKAGLIPSPNMNNGIQNQRVNYNTGSITDSQSSSLSIYTLGNTSSATIRPVEAEEKKSEKEKHKHHFLSRQKHKLTNKEDHNLPLSSAASNSKPVDPSAPSSLYNFNTPLNTSVSSSSSSRSMSGLDLRHGARVLRDKKKDKDEKTEGTIKEGEISYQNLSSDKTGNYLTSYGATSFLAASSASYASSICGYDTPTEIAKNGLDRMGPDDAWPFLKTKLLSVFEGDDLRLPVEDLNQVVLLHIQASHRKRTQTKNLNDDLLDLLRNGFILLNQSLRFTPDKYFIPQLVEMWIFTFTVILPFMQAVFLPLDLEISKNTSKNQNSNGNQGDLNVRSMVLRSYRDIVILPRFEKLKDLFSRLHSEYPLTHLPDQSMLSPFSESSIGRPGTAMSLDPGIASYSSQTALLSDSFSPLNRGRTFSSVSNHAPNESPVTSGFGSFHLHDRSNEGSERLMARIIGRLLQCVGVLNSVHNGADNEAEGESIKEKMDELVRGLKLDLIERERIGRDKKNFVGARVRVPVLSFGAAIEA</sequence>
<dbReference type="OMA" id="VELWLFT"/>
<organism evidence="2 3">
    <name type="scientific">Uncinula necator</name>
    <name type="common">Grape powdery mildew</name>
    <dbReference type="NCBI Taxonomy" id="52586"/>
    <lineage>
        <taxon>Eukaryota</taxon>
        <taxon>Fungi</taxon>
        <taxon>Dikarya</taxon>
        <taxon>Ascomycota</taxon>
        <taxon>Pezizomycotina</taxon>
        <taxon>Leotiomycetes</taxon>
        <taxon>Erysiphales</taxon>
        <taxon>Erysiphaceae</taxon>
        <taxon>Erysiphe</taxon>
    </lineage>
</organism>
<evidence type="ECO:0000313" key="2">
    <source>
        <dbReference type="EMBL" id="KHJ34261.1"/>
    </source>
</evidence>
<reference evidence="2 3" key="1">
    <citation type="journal article" date="2014" name="BMC Genomics">
        <title>Adaptive genomic structural variation in the grape powdery mildew pathogen, Erysiphe necator.</title>
        <authorList>
            <person name="Jones L."/>
            <person name="Riaz S."/>
            <person name="Morales-Cruz A."/>
            <person name="Amrine K.C."/>
            <person name="McGuire B."/>
            <person name="Gubler W.D."/>
            <person name="Walker M.A."/>
            <person name="Cantu D."/>
        </authorList>
    </citation>
    <scope>NUCLEOTIDE SEQUENCE [LARGE SCALE GENOMIC DNA]</scope>
    <source>
        <strain evidence="3">c</strain>
    </source>
</reference>
<protein>
    <submittedName>
        <fullName evidence="2">Putative HbrB</fullName>
    </submittedName>
</protein>
<proteinExistence type="predicted"/>
<dbReference type="SUPFAM" id="SSF74788">
    <property type="entry name" value="Cullin repeat-like"/>
    <property type="match status" value="1"/>
</dbReference>
<feature type="region of interest" description="Disordered" evidence="1">
    <location>
        <begin position="350"/>
        <end position="452"/>
    </location>
</feature>
<dbReference type="InterPro" id="IPR016159">
    <property type="entry name" value="Cullin_repeat-like_dom_sf"/>
</dbReference>
<dbReference type="Pfam" id="PF08539">
    <property type="entry name" value="HbrB"/>
    <property type="match status" value="1"/>
</dbReference>
<dbReference type="Proteomes" id="UP000030854">
    <property type="component" value="Unassembled WGS sequence"/>
</dbReference>
<feature type="compositionally biased region" description="Basic residues" evidence="1">
    <location>
        <begin position="364"/>
        <end position="377"/>
    </location>
</feature>
<gene>
    <name evidence="2" type="ORF">EV44_g4750</name>
</gene>
<dbReference type="AlphaFoldDB" id="A0A0B1PBF7"/>
<feature type="compositionally biased region" description="Polar residues" evidence="1">
    <location>
        <begin position="183"/>
        <end position="196"/>
    </location>
</feature>
<accession>A0A0B1PBF7</accession>
<dbReference type="PANTHER" id="PTHR32428">
    <property type="entry name" value="TARGET OF RAPAMYCIN COMPLEX 2 SUBUNIT BIT61-RELATED"/>
    <property type="match status" value="1"/>
</dbReference>
<dbReference type="STRING" id="52586.A0A0B1PBF7"/>
<dbReference type="HOGENOM" id="CLU_005193_1_0_1"/>
<feature type="compositionally biased region" description="Low complexity" evidence="1">
    <location>
        <begin position="415"/>
        <end position="426"/>
    </location>
</feature>
<feature type="compositionally biased region" description="Polar residues" evidence="1">
    <location>
        <begin position="112"/>
        <end position="123"/>
    </location>
</feature>
<dbReference type="GO" id="GO:0038203">
    <property type="term" value="P:TORC2 signaling"/>
    <property type="evidence" value="ECO:0007669"/>
    <property type="project" value="TreeGrafter"/>
</dbReference>
<keyword evidence="3" id="KW-1185">Reference proteome</keyword>
<evidence type="ECO:0000313" key="3">
    <source>
        <dbReference type="Proteomes" id="UP000030854"/>
    </source>
</evidence>
<dbReference type="PANTHER" id="PTHR32428:SF2">
    <property type="entry name" value="TARGET OF RAPAMYCIN COMPLEX 2 SUBUNIT BIT61-RELATED"/>
    <property type="match status" value="1"/>
</dbReference>
<feature type="compositionally biased region" description="Basic and acidic residues" evidence="1">
    <location>
        <begin position="353"/>
        <end position="363"/>
    </location>
</feature>
<comment type="caution">
    <text evidence="2">The sequence shown here is derived from an EMBL/GenBank/DDBJ whole genome shotgun (WGS) entry which is preliminary data.</text>
</comment>
<dbReference type="EMBL" id="JNVN01000975">
    <property type="protein sequence ID" value="KHJ34261.1"/>
    <property type="molecule type" value="Genomic_DNA"/>
</dbReference>
<feature type="compositionally biased region" description="Polar residues" evidence="1">
    <location>
        <begin position="75"/>
        <end position="101"/>
    </location>
</feature>
<feature type="region of interest" description="Disordered" evidence="1">
    <location>
        <begin position="170"/>
        <end position="202"/>
    </location>
</feature>
<dbReference type="InterPro" id="IPR013745">
    <property type="entry name" value="Bit61/PRR5"/>
</dbReference>
<feature type="compositionally biased region" description="Basic and acidic residues" evidence="1">
    <location>
        <begin position="262"/>
        <end position="283"/>
    </location>
</feature>
<feature type="compositionally biased region" description="Basic and acidic residues" evidence="1">
    <location>
        <begin position="429"/>
        <end position="452"/>
    </location>
</feature>
<feature type="compositionally biased region" description="Polar residues" evidence="1">
    <location>
        <begin position="386"/>
        <end position="414"/>
    </location>
</feature>
<feature type="region of interest" description="Disordered" evidence="1">
    <location>
        <begin position="1"/>
        <end position="136"/>
    </location>
</feature>